<gene>
    <name evidence="2" type="ORF">EV676_106191</name>
</gene>
<comment type="caution">
    <text evidence="2">The sequence shown here is derived from an EMBL/GenBank/DDBJ whole genome shotgun (WGS) entry which is preliminary data.</text>
</comment>
<evidence type="ECO:0000313" key="2">
    <source>
        <dbReference type="EMBL" id="TCP06707.1"/>
    </source>
</evidence>
<protein>
    <submittedName>
        <fullName evidence="2">Uncharacterized protein</fullName>
    </submittedName>
</protein>
<sequence length="90" mass="10309">MGSSSPPRRTAAPVTRRKTGETTANAAQRRLPRLPHERDESSDSQDQLAPEQRERMQQAGEDLARGLEDTDRGPVMDKVYREQLKRPQRR</sequence>
<dbReference type="EMBL" id="SLXF01000006">
    <property type="protein sequence ID" value="TCP06707.1"/>
    <property type="molecule type" value="Genomic_DNA"/>
</dbReference>
<dbReference type="Proteomes" id="UP000294772">
    <property type="component" value="Unassembled WGS sequence"/>
</dbReference>
<feature type="compositionally biased region" description="Basic and acidic residues" evidence="1">
    <location>
        <begin position="51"/>
        <end position="90"/>
    </location>
</feature>
<evidence type="ECO:0000256" key="1">
    <source>
        <dbReference type="SAM" id="MobiDB-lite"/>
    </source>
</evidence>
<name>A0AA46HVH9_9BURK</name>
<accession>A0AA46HVH9</accession>
<dbReference type="AlphaFoldDB" id="A0AA46HVH9"/>
<proteinExistence type="predicted"/>
<dbReference type="RefSeq" id="WP_132765493.1">
    <property type="nucleotide sequence ID" value="NZ_CALFFA010000032.1"/>
</dbReference>
<evidence type="ECO:0000313" key="3">
    <source>
        <dbReference type="Proteomes" id="UP000294772"/>
    </source>
</evidence>
<feature type="region of interest" description="Disordered" evidence="1">
    <location>
        <begin position="1"/>
        <end position="90"/>
    </location>
</feature>
<feature type="compositionally biased region" description="Low complexity" evidence="1">
    <location>
        <begin position="1"/>
        <end position="14"/>
    </location>
</feature>
<organism evidence="2 3">
    <name type="scientific">Caldimonas thermodepolymerans</name>
    <dbReference type="NCBI Taxonomy" id="215580"/>
    <lineage>
        <taxon>Bacteria</taxon>
        <taxon>Pseudomonadati</taxon>
        <taxon>Pseudomonadota</taxon>
        <taxon>Betaproteobacteria</taxon>
        <taxon>Burkholderiales</taxon>
        <taxon>Sphaerotilaceae</taxon>
        <taxon>Caldimonas</taxon>
    </lineage>
</organism>
<reference evidence="2 3" key="1">
    <citation type="submission" date="2019-03" db="EMBL/GenBank/DDBJ databases">
        <title>Genomic Encyclopedia of Type Strains, Phase IV (KMG-IV): sequencing the most valuable type-strain genomes for metagenomic binning, comparative biology and taxonomic classification.</title>
        <authorList>
            <person name="Goeker M."/>
        </authorList>
    </citation>
    <scope>NUCLEOTIDE SEQUENCE [LARGE SCALE GENOMIC DNA]</scope>
    <source>
        <strain evidence="2 3">DSM 15264</strain>
    </source>
</reference>